<dbReference type="InterPro" id="IPR001261">
    <property type="entry name" value="ArgE/DapE_CS"/>
</dbReference>
<dbReference type="InterPro" id="IPR002933">
    <property type="entry name" value="Peptidase_M20"/>
</dbReference>
<dbReference type="CDD" id="cd03892">
    <property type="entry name" value="M20_peptT"/>
    <property type="match status" value="1"/>
</dbReference>
<keyword evidence="3 13" id="KW-0031">Aminopeptidase</keyword>
<accession>A0A9D2M5C1</accession>
<keyword evidence="4" id="KW-0645">Protease</keyword>
<dbReference type="SUPFAM" id="SSF55031">
    <property type="entry name" value="Bacterial exopeptidase dimerisation domain"/>
    <property type="match status" value="1"/>
</dbReference>
<dbReference type="GO" id="GO:0006518">
    <property type="term" value="P:peptide metabolic process"/>
    <property type="evidence" value="ECO:0007669"/>
    <property type="project" value="InterPro"/>
</dbReference>
<comment type="catalytic activity">
    <reaction evidence="1">
        <text>Release of the N-terminal residue from a tripeptide.</text>
        <dbReference type="EC" id="3.4.11.4"/>
    </reaction>
</comment>
<reference evidence="13" key="2">
    <citation type="submission" date="2021-04" db="EMBL/GenBank/DDBJ databases">
        <authorList>
            <person name="Gilroy R."/>
        </authorList>
    </citation>
    <scope>NUCLEOTIDE SEQUENCE</scope>
    <source>
        <strain evidence="13">ChiBcec8-14828</strain>
    </source>
</reference>
<evidence type="ECO:0000313" key="13">
    <source>
        <dbReference type="EMBL" id="HJB40673.1"/>
    </source>
</evidence>
<dbReference type="SUPFAM" id="SSF53187">
    <property type="entry name" value="Zn-dependent exopeptidases"/>
    <property type="match status" value="1"/>
</dbReference>
<dbReference type="PROSITE" id="PS00758">
    <property type="entry name" value="ARGE_DAPE_CPG2_1"/>
    <property type="match status" value="1"/>
</dbReference>
<keyword evidence="7 11" id="KW-0862">Zinc</keyword>
<protein>
    <recommendedName>
        <fullName evidence="9">Peptidase T</fullName>
        <ecNumber evidence="9">3.4.11.4</ecNumber>
    </recommendedName>
</protein>
<dbReference type="GO" id="GO:0045148">
    <property type="term" value="F:tripeptide aminopeptidase activity"/>
    <property type="evidence" value="ECO:0007669"/>
    <property type="project" value="UniProtKB-UniRule"/>
</dbReference>
<evidence type="ECO:0000256" key="4">
    <source>
        <dbReference type="ARBA" id="ARBA00022670"/>
    </source>
</evidence>
<evidence type="ECO:0000256" key="9">
    <source>
        <dbReference type="NCBIfam" id="TIGR01882"/>
    </source>
</evidence>
<dbReference type="GO" id="GO:0008270">
    <property type="term" value="F:zinc ion binding"/>
    <property type="evidence" value="ECO:0007669"/>
    <property type="project" value="InterPro"/>
</dbReference>
<dbReference type="Proteomes" id="UP000824209">
    <property type="component" value="Unassembled WGS sequence"/>
</dbReference>
<evidence type="ECO:0000256" key="11">
    <source>
        <dbReference type="PIRSR" id="PIRSR037215-2"/>
    </source>
</evidence>
<gene>
    <name evidence="13" type="primary">pepT</name>
    <name evidence="13" type="ORF">H9943_09800</name>
</gene>
<dbReference type="NCBIfam" id="TIGR01882">
    <property type="entry name" value="peptidase-T"/>
    <property type="match status" value="1"/>
</dbReference>
<dbReference type="Gene3D" id="3.40.630.10">
    <property type="entry name" value="Zn peptidases"/>
    <property type="match status" value="1"/>
</dbReference>
<feature type="binding site" evidence="11">
    <location>
        <position position="140"/>
    </location>
    <ligand>
        <name>Zn(2+)</name>
        <dbReference type="ChEBI" id="CHEBI:29105"/>
        <label>1</label>
    </ligand>
</feature>
<dbReference type="PIRSF" id="PIRSF037215">
    <property type="entry name" value="Peptidase_M20B"/>
    <property type="match status" value="1"/>
</dbReference>
<dbReference type="NCBIfam" id="NF003976">
    <property type="entry name" value="PRK05469.1"/>
    <property type="match status" value="1"/>
</dbReference>
<evidence type="ECO:0000259" key="12">
    <source>
        <dbReference type="Pfam" id="PF07687"/>
    </source>
</evidence>
<dbReference type="InterPro" id="IPR011650">
    <property type="entry name" value="Peptidase_M20_dimer"/>
</dbReference>
<dbReference type="PROSITE" id="PS00759">
    <property type="entry name" value="ARGE_DAPE_CPG2_2"/>
    <property type="match status" value="1"/>
</dbReference>
<dbReference type="InterPro" id="IPR036264">
    <property type="entry name" value="Bact_exopeptidase_dim_dom"/>
</dbReference>
<reference evidence="13" key="1">
    <citation type="journal article" date="2021" name="PeerJ">
        <title>Extensive microbial diversity within the chicken gut microbiome revealed by metagenomics and culture.</title>
        <authorList>
            <person name="Gilroy R."/>
            <person name="Ravi A."/>
            <person name="Getino M."/>
            <person name="Pursley I."/>
            <person name="Horton D.L."/>
            <person name="Alikhan N.F."/>
            <person name="Baker D."/>
            <person name="Gharbi K."/>
            <person name="Hall N."/>
            <person name="Watson M."/>
            <person name="Adriaenssens E.M."/>
            <person name="Foster-Nyarko E."/>
            <person name="Jarju S."/>
            <person name="Secka A."/>
            <person name="Antonio M."/>
            <person name="Oren A."/>
            <person name="Chaudhuri R.R."/>
            <person name="La Ragione R."/>
            <person name="Hildebrand F."/>
            <person name="Pallen M.J."/>
        </authorList>
    </citation>
    <scope>NUCLEOTIDE SEQUENCE</scope>
    <source>
        <strain evidence="13">ChiBcec8-14828</strain>
    </source>
</reference>
<evidence type="ECO:0000256" key="6">
    <source>
        <dbReference type="ARBA" id="ARBA00022801"/>
    </source>
</evidence>
<evidence type="ECO:0000256" key="8">
    <source>
        <dbReference type="ARBA" id="ARBA00023049"/>
    </source>
</evidence>
<evidence type="ECO:0000256" key="1">
    <source>
        <dbReference type="ARBA" id="ARBA00000870"/>
    </source>
</evidence>
<organism evidence="13 14">
    <name type="scientific">Candidatus Ruthenibacterium avium</name>
    <dbReference type="NCBI Taxonomy" id="2838751"/>
    <lineage>
        <taxon>Bacteria</taxon>
        <taxon>Bacillati</taxon>
        <taxon>Bacillota</taxon>
        <taxon>Clostridia</taxon>
        <taxon>Eubacteriales</taxon>
        <taxon>Oscillospiraceae</taxon>
        <taxon>Ruthenibacterium</taxon>
    </lineage>
</organism>
<feature type="binding site" evidence="11">
    <location>
        <position position="78"/>
    </location>
    <ligand>
        <name>Zn(2+)</name>
        <dbReference type="ChEBI" id="CHEBI:29105"/>
        <label>1</label>
    </ligand>
</feature>
<evidence type="ECO:0000256" key="7">
    <source>
        <dbReference type="ARBA" id="ARBA00022833"/>
    </source>
</evidence>
<dbReference type="NCBIfam" id="NF009920">
    <property type="entry name" value="PRK13381.1"/>
    <property type="match status" value="1"/>
</dbReference>
<feature type="binding site" evidence="11">
    <location>
        <position position="196"/>
    </location>
    <ligand>
        <name>Zn(2+)</name>
        <dbReference type="ChEBI" id="CHEBI:29105"/>
        <label>1</label>
    </ligand>
</feature>
<dbReference type="PANTHER" id="PTHR42994:SF1">
    <property type="entry name" value="PEPTIDASE T"/>
    <property type="match status" value="1"/>
</dbReference>
<dbReference type="AlphaFoldDB" id="A0A9D2M5C1"/>
<evidence type="ECO:0000256" key="10">
    <source>
        <dbReference type="PIRSR" id="PIRSR037215-1"/>
    </source>
</evidence>
<dbReference type="GO" id="GO:0008237">
    <property type="term" value="F:metallopeptidase activity"/>
    <property type="evidence" value="ECO:0007669"/>
    <property type="project" value="UniProtKB-KW"/>
</dbReference>
<dbReference type="InterPro" id="IPR010161">
    <property type="entry name" value="Peptidase_M20B"/>
</dbReference>
<keyword evidence="5 11" id="KW-0479">Metal-binding</keyword>
<feature type="domain" description="Peptidase M20 dimerisation" evidence="12">
    <location>
        <begin position="205"/>
        <end position="294"/>
    </location>
</feature>
<feature type="active site" description="Proton acceptor" evidence="10">
    <location>
        <position position="173"/>
    </location>
</feature>
<feature type="active site" evidence="10">
    <location>
        <position position="80"/>
    </location>
</feature>
<evidence type="ECO:0000256" key="2">
    <source>
        <dbReference type="ARBA" id="ARBA00009692"/>
    </source>
</evidence>
<dbReference type="Pfam" id="PF07687">
    <property type="entry name" value="M20_dimer"/>
    <property type="match status" value="1"/>
</dbReference>
<sequence length="409" mass="44422">MRAHERFLEYVKIHTTSDEQSETSPSAARELDLSRLLVRQLKDMGIEDAYLSDTGYVYAHLAATSGCEQAPALGFVAHVDTAPCFSGENVCPVIHENYNGEDIVLPKENRVIRTQAFPFLKGMKGRTLITADGSTLLGADDKAGVAEIMTLCERLTQGDIPHGKICVAFTPDEEVGSGTANFDLKAFGADFAYTMDGDEVGGIEYENFNAAGAVFDITGVSVHPGSAKDVMVNAVLIACEIVSMLPAEETPEKTQGYEGFFFAEEIAGDCAHAKLSIIVRDHDGERFAERKALLCRISETMQTKYPTAKVRLSLKDSYYNMEEKIRPCMHLIENAKKACEAVGVTPVVSPIRGGTDGAHLSFMGVPCPNLGTGGHNFHGPYECISVESMDAAVEMMCELVRLYAAHREA</sequence>
<dbReference type="GO" id="GO:0006508">
    <property type="term" value="P:proteolysis"/>
    <property type="evidence" value="ECO:0007669"/>
    <property type="project" value="UniProtKB-UniRule"/>
</dbReference>
<evidence type="ECO:0000256" key="3">
    <source>
        <dbReference type="ARBA" id="ARBA00022438"/>
    </source>
</evidence>
<comment type="similarity">
    <text evidence="2">Belongs to the peptidase M20B family.</text>
</comment>
<evidence type="ECO:0000256" key="5">
    <source>
        <dbReference type="ARBA" id="ARBA00022723"/>
    </source>
</evidence>
<proteinExistence type="inferred from homology"/>
<comment type="caution">
    <text evidence="13">The sequence shown here is derived from an EMBL/GenBank/DDBJ whole genome shotgun (WGS) entry which is preliminary data.</text>
</comment>
<dbReference type="Pfam" id="PF01546">
    <property type="entry name" value="Peptidase_M20"/>
    <property type="match status" value="1"/>
</dbReference>
<feature type="binding site" evidence="11">
    <location>
        <position position="140"/>
    </location>
    <ligand>
        <name>Zn(2+)</name>
        <dbReference type="ChEBI" id="CHEBI:29105"/>
        <label>2</label>
    </ligand>
</feature>
<keyword evidence="8" id="KW-0482">Metalloprotease</keyword>
<keyword evidence="6 13" id="KW-0378">Hydrolase</keyword>
<dbReference type="EMBL" id="DWYA01000088">
    <property type="protein sequence ID" value="HJB40673.1"/>
    <property type="molecule type" value="Genomic_DNA"/>
</dbReference>
<name>A0A9D2M5C1_9FIRM</name>
<comment type="cofactor">
    <cofactor evidence="11">
        <name>Zn(2+)</name>
        <dbReference type="ChEBI" id="CHEBI:29105"/>
    </cofactor>
    <text evidence="11">Binds 2 Zn(2+) ions per subunit.</text>
</comment>
<evidence type="ECO:0000313" key="14">
    <source>
        <dbReference type="Proteomes" id="UP000824209"/>
    </source>
</evidence>
<dbReference type="Gene3D" id="3.30.70.360">
    <property type="match status" value="1"/>
</dbReference>
<feature type="binding site" evidence="11">
    <location>
        <position position="174"/>
    </location>
    <ligand>
        <name>Zn(2+)</name>
        <dbReference type="ChEBI" id="CHEBI:29105"/>
        <label>2</label>
    </ligand>
</feature>
<feature type="binding site" evidence="11">
    <location>
        <position position="378"/>
    </location>
    <ligand>
        <name>Zn(2+)</name>
        <dbReference type="ChEBI" id="CHEBI:29105"/>
        <label>2</label>
    </ligand>
</feature>
<dbReference type="PANTHER" id="PTHR42994">
    <property type="entry name" value="PEPTIDASE T"/>
    <property type="match status" value="1"/>
</dbReference>
<dbReference type="EC" id="3.4.11.4" evidence="9"/>